<dbReference type="PANTHER" id="PTHR41983:SF2">
    <property type="entry name" value="SHORT-CHAIN FATTY ACID TRANSPORTER-RELATED"/>
    <property type="match status" value="1"/>
</dbReference>
<accession>A0ABM6U406</accession>
<sequence length="453" mass="48924">MLKKFTSACIKIANNYLPNPFLFALLLTGIIFCMGIFLNNQTPLEMVNHWGGGLWNYLGFSMQMVLAVVLGNCLANTELFDKVLSKLAGIPKTPKQAVAFASLVAGIACLIQWSFGLVIGAVFAKKIAKTVKGVDYRLLIAASYSVYILTVLTSTIPLKAASNPNEIVVVTAGVLKDVVPMSLTAYNPVTLITCLIMLITIPLLNAAMHPDPDKTVCIDASLLDEDTKYVAPDRSKMTPAEKIENSRIITLLIVALSVVYIGNIIHKTGFNLTIDLMNLILFTLGMLLHKTPIAFVNAVMNAIKSATGIVIQFPFYAGIMGIMTGVNADGVSLAKILSDGIVSFATPGTFPLFSFISAALVNMFVPSAGGQWGVQAPAMFPAAQALGVRPELTVMSLCWGDNWTNLIQPFWALPALGIAKLGVRDIMGYLVVIFLWTGIILFSMFMIWGYLLV</sequence>
<feature type="transmembrane region" description="Helical" evidence="1">
    <location>
        <begin position="97"/>
        <end position="124"/>
    </location>
</feature>
<dbReference type="PANTHER" id="PTHR41983">
    <property type="entry name" value="SHORT-CHAIN FATTY ACID TRANSPORTER-RELATED"/>
    <property type="match status" value="1"/>
</dbReference>
<evidence type="ECO:0000313" key="2">
    <source>
        <dbReference type="EMBL" id="AVQ31054.1"/>
    </source>
</evidence>
<evidence type="ECO:0000313" key="3">
    <source>
        <dbReference type="Proteomes" id="UP000241238"/>
    </source>
</evidence>
<feature type="transmembrane region" description="Helical" evidence="1">
    <location>
        <begin position="340"/>
        <end position="365"/>
    </location>
</feature>
<feature type="transmembrane region" description="Helical" evidence="1">
    <location>
        <begin position="309"/>
        <end position="328"/>
    </location>
</feature>
<feature type="transmembrane region" description="Helical" evidence="1">
    <location>
        <begin position="185"/>
        <end position="204"/>
    </location>
</feature>
<gene>
    <name evidence="2" type="ORF">C4N18_07455</name>
</gene>
<feature type="transmembrane region" description="Helical" evidence="1">
    <location>
        <begin position="426"/>
        <end position="451"/>
    </location>
</feature>
<dbReference type="GeneID" id="77467827"/>
<keyword evidence="1" id="KW-0812">Transmembrane</keyword>
<dbReference type="InterPro" id="IPR006160">
    <property type="entry name" value="SCFA_transpt_AtoE"/>
</dbReference>
<dbReference type="RefSeq" id="WP_005950776.1">
    <property type="nucleotide sequence ID" value="NZ_CP028103.1"/>
</dbReference>
<feature type="transmembrane region" description="Helical" evidence="1">
    <location>
        <begin position="136"/>
        <end position="156"/>
    </location>
</feature>
<keyword evidence="1" id="KW-1133">Transmembrane helix</keyword>
<feature type="transmembrane region" description="Helical" evidence="1">
    <location>
        <begin position="248"/>
        <end position="266"/>
    </location>
</feature>
<feature type="transmembrane region" description="Helical" evidence="1">
    <location>
        <begin position="54"/>
        <end position="77"/>
    </location>
</feature>
<evidence type="ECO:0000256" key="1">
    <source>
        <dbReference type="SAM" id="Phobius"/>
    </source>
</evidence>
<dbReference type="EMBL" id="CP028103">
    <property type="protein sequence ID" value="AVQ31054.1"/>
    <property type="molecule type" value="Genomic_DNA"/>
</dbReference>
<reference evidence="3" key="1">
    <citation type="journal article" date="2018" name="MSphere">
        <title>Fusobacterium Genomics Using MinION and Illumina Sequencing Enables Genome Completion and Correction.</title>
        <authorList>
            <person name="Todd S.M."/>
            <person name="Settlage R.E."/>
            <person name="Lahmers K.K."/>
            <person name="Slade D.J."/>
        </authorList>
    </citation>
    <scope>NUCLEOTIDE SEQUENCE [LARGE SCALE GENOMIC DNA]</scope>
    <source>
        <strain evidence="3">ATCC 27725</strain>
    </source>
</reference>
<dbReference type="Pfam" id="PF02667">
    <property type="entry name" value="SCFA_trans"/>
    <property type="match status" value="1"/>
</dbReference>
<name>A0ABM6U406_FUSVA</name>
<feature type="transmembrane region" description="Helical" evidence="1">
    <location>
        <begin position="20"/>
        <end position="38"/>
    </location>
</feature>
<dbReference type="Proteomes" id="UP000241238">
    <property type="component" value="Chromosome"/>
</dbReference>
<protein>
    <submittedName>
        <fullName evidence="2">Short-chain fatty acid transporter</fullName>
    </submittedName>
</protein>
<organism evidence="2 3">
    <name type="scientific">Fusobacterium varium ATCC 27725</name>
    <dbReference type="NCBI Taxonomy" id="469618"/>
    <lineage>
        <taxon>Bacteria</taxon>
        <taxon>Fusobacteriati</taxon>
        <taxon>Fusobacteriota</taxon>
        <taxon>Fusobacteriia</taxon>
        <taxon>Fusobacteriales</taxon>
        <taxon>Fusobacteriaceae</taxon>
        <taxon>Fusobacterium</taxon>
    </lineage>
</organism>
<keyword evidence="3" id="KW-1185">Reference proteome</keyword>
<proteinExistence type="predicted"/>
<keyword evidence="1" id="KW-0472">Membrane</keyword>